<proteinExistence type="predicted"/>
<accession>A0A9Q3D8G3</accession>
<organism evidence="2 3">
    <name type="scientific">Austropuccinia psidii MF-1</name>
    <dbReference type="NCBI Taxonomy" id="1389203"/>
    <lineage>
        <taxon>Eukaryota</taxon>
        <taxon>Fungi</taxon>
        <taxon>Dikarya</taxon>
        <taxon>Basidiomycota</taxon>
        <taxon>Pucciniomycotina</taxon>
        <taxon>Pucciniomycetes</taxon>
        <taxon>Pucciniales</taxon>
        <taxon>Sphaerophragmiaceae</taxon>
        <taxon>Austropuccinia</taxon>
    </lineage>
</organism>
<gene>
    <name evidence="2" type="ORF">O181_036190</name>
</gene>
<feature type="region of interest" description="Disordered" evidence="1">
    <location>
        <begin position="49"/>
        <end position="96"/>
    </location>
</feature>
<evidence type="ECO:0000313" key="3">
    <source>
        <dbReference type="Proteomes" id="UP000765509"/>
    </source>
</evidence>
<protein>
    <submittedName>
        <fullName evidence="2">Uncharacterized protein</fullName>
    </submittedName>
</protein>
<evidence type="ECO:0000256" key="1">
    <source>
        <dbReference type="SAM" id="MobiDB-lite"/>
    </source>
</evidence>
<feature type="compositionally biased region" description="Basic and acidic residues" evidence="1">
    <location>
        <begin position="177"/>
        <end position="187"/>
    </location>
</feature>
<comment type="caution">
    <text evidence="2">The sequence shown here is derived from an EMBL/GenBank/DDBJ whole genome shotgun (WGS) entry which is preliminary data.</text>
</comment>
<dbReference type="EMBL" id="AVOT02013637">
    <property type="protein sequence ID" value="MBW0496475.1"/>
    <property type="molecule type" value="Genomic_DNA"/>
</dbReference>
<feature type="region of interest" description="Disordered" evidence="1">
    <location>
        <begin position="173"/>
        <end position="192"/>
    </location>
</feature>
<name>A0A9Q3D8G3_9BASI</name>
<sequence length="237" mass="26454">MTASSSDCNQWRPARARASESDGANACGSSQTSQRVTWADALGITKRNQCHHGIPTPSGRFPHPSSETRPVHCPRQPSDTNTSELRGAHGSVPGELGEHLKRDLKRSNRAHPRFPNRGHIGWTASHDEQVSQAIESWLSVTRKCESADENLLRSKAMGHGMEGAVLLMTKPGPRSRILRDSPRDIPKKSGLGPQFLENLNTYPDHNRIWDEAQIPIGILNKKKDIFQFKVKQQKLYM</sequence>
<dbReference type="AlphaFoldDB" id="A0A9Q3D8G3"/>
<reference evidence="2" key="1">
    <citation type="submission" date="2021-03" db="EMBL/GenBank/DDBJ databases">
        <title>Draft genome sequence of rust myrtle Austropuccinia psidii MF-1, a brazilian biotype.</title>
        <authorList>
            <person name="Quecine M.C."/>
            <person name="Pachon D.M.R."/>
            <person name="Bonatelli M.L."/>
            <person name="Correr F.H."/>
            <person name="Franceschini L.M."/>
            <person name="Leite T.F."/>
            <person name="Margarido G.R.A."/>
            <person name="Almeida C.A."/>
            <person name="Ferrarezi J.A."/>
            <person name="Labate C.A."/>
        </authorList>
    </citation>
    <scope>NUCLEOTIDE SEQUENCE</scope>
    <source>
        <strain evidence="2">MF-1</strain>
    </source>
</reference>
<feature type="region of interest" description="Disordered" evidence="1">
    <location>
        <begin position="1"/>
        <end position="34"/>
    </location>
</feature>
<evidence type="ECO:0000313" key="2">
    <source>
        <dbReference type="EMBL" id="MBW0496475.1"/>
    </source>
</evidence>
<dbReference type="Proteomes" id="UP000765509">
    <property type="component" value="Unassembled WGS sequence"/>
</dbReference>
<keyword evidence="3" id="KW-1185">Reference proteome</keyword>